<dbReference type="CDD" id="cd00086">
    <property type="entry name" value="homeodomain"/>
    <property type="match status" value="1"/>
</dbReference>
<gene>
    <name evidence="9" type="ORF">PHLGIDRAFT_10905</name>
</gene>
<dbReference type="PRINTS" id="PR00031">
    <property type="entry name" value="HTHREPRESSR"/>
</dbReference>
<name>A0A0C3SEV6_PHLG1</name>
<evidence type="ECO:0000256" key="5">
    <source>
        <dbReference type="PROSITE-ProRule" id="PRU00108"/>
    </source>
</evidence>
<organism evidence="9 10">
    <name type="scientific">Phlebiopsis gigantea (strain 11061_1 CR5-6)</name>
    <name type="common">White-rot fungus</name>
    <name type="synonym">Peniophora gigantea</name>
    <dbReference type="NCBI Taxonomy" id="745531"/>
    <lineage>
        <taxon>Eukaryota</taxon>
        <taxon>Fungi</taxon>
        <taxon>Dikarya</taxon>
        <taxon>Basidiomycota</taxon>
        <taxon>Agaricomycotina</taxon>
        <taxon>Agaricomycetes</taxon>
        <taxon>Polyporales</taxon>
        <taxon>Phanerochaetaceae</taxon>
        <taxon>Phlebiopsis</taxon>
    </lineage>
</organism>
<dbReference type="InterPro" id="IPR051000">
    <property type="entry name" value="Homeobox_DNA-bind_prot"/>
</dbReference>
<evidence type="ECO:0000256" key="1">
    <source>
        <dbReference type="ARBA" id="ARBA00004123"/>
    </source>
</evidence>
<keyword evidence="3 5" id="KW-0371">Homeobox</keyword>
<dbReference type="GO" id="GO:0030154">
    <property type="term" value="P:cell differentiation"/>
    <property type="evidence" value="ECO:0007669"/>
    <property type="project" value="TreeGrafter"/>
</dbReference>
<dbReference type="SUPFAM" id="SSF46689">
    <property type="entry name" value="Homeodomain-like"/>
    <property type="match status" value="1"/>
</dbReference>
<dbReference type="EMBL" id="KN840449">
    <property type="protein sequence ID" value="KIP11000.1"/>
    <property type="molecule type" value="Genomic_DNA"/>
</dbReference>
<evidence type="ECO:0000256" key="3">
    <source>
        <dbReference type="ARBA" id="ARBA00023155"/>
    </source>
</evidence>
<evidence type="ECO:0000256" key="6">
    <source>
        <dbReference type="RuleBase" id="RU000682"/>
    </source>
</evidence>
<dbReference type="STRING" id="745531.A0A0C3SEV6"/>
<evidence type="ECO:0000256" key="2">
    <source>
        <dbReference type="ARBA" id="ARBA00023125"/>
    </source>
</evidence>
<dbReference type="GO" id="GO:0006357">
    <property type="term" value="P:regulation of transcription by RNA polymerase II"/>
    <property type="evidence" value="ECO:0007669"/>
    <property type="project" value="TreeGrafter"/>
</dbReference>
<reference evidence="9 10" key="1">
    <citation type="journal article" date="2014" name="PLoS Genet.">
        <title>Analysis of the Phlebiopsis gigantea genome, transcriptome and secretome provides insight into its pioneer colonization strategies of wood.</title>
        <authorList>
            <person name="Hori C."/>
            <person name="Ishida T."/>
            <person name="Igarashi K."/>
            <person name="Samejima M."/>
            <person name="Suzuki H."/>
            <person name="Master E."/>
            <person name="Ferreira P."/>
            <person name="Ruiz-Duenas F.J."/>
            <person name="Held B."/>
            <person name="Canessa P."/>
            <person name="Larrondo L.F."/>
            <person name="Schmoll M."/>
            <person name="Druzhinina I.S."/>
            <person name="Kubicek C.P."/>
            <person name="Gaskell J.A."/>
            <person name="Kersten P."/>
            <person name="St John F."/>
            <person name="Glasner J."/>
            <person name="Sabat G."/>
            <person name="Splinter BonDurant S."/>
            <person name="Syed K."/>
            <person name="Yadav J."/>
            <person name="Mgbeahuruike A.C."/>
            <person name="Kovalchuk A."/>
            <person name="Asiegbu F.O."/>
            <person name="Lackner G."/>
            <person name="Hoffmeister D."/>
            <person name="Rencoret J."/>
            <person name="Gutierrez A."/>
            <person name="Sun H."/>
            <person name="Lindquist E."/>
            <person name="Barry K."/>
            <person name="Riley R."/>
            <person name="Grigoriev I.V."/>
            <person name="Henrissat B."/>
            <person name="Kues U."/>
            <person name="Berka R.M."/>
            <person name="Martinez A.T."/>
            <person name="Covert S.F."/>
            <person name="Blanchette R.A."/>
            <person name="Cullen D."/>
        </authorList>
    </citation>
    <scope>NUCLEOTIDE SEQUENCE [LARGE SCALE GENOMIC DNA]</scope>
    <source>
        <strain evidence="9 10">11061_1 CR5-6</strain>
    </source>
</reference>
<keyword evidence="2 5" id="KW-0238">DNA-binding</keyword>
<keyword evidence="4 5" id="KW-0539">Nucleus</keyword>
<dbReference type="InterPro" id="IPR001356">
    <property type="entry name" value="HD"/>
</dbReference>
<dbReference type="Pfam" id="PF24818">
    <property type="entry name" value="PH_TRF2_HOY1"/>
    <property type="match status" value="1"/>
</dbReference>
<dbReference type="GO" id="GO:0000978">
    <property type="term" value="F:RNA polymerase II cis-regulatory region sequence-specific DNA binding"/>
    <property type="evidence" value="ECO:0007669"/>
    <property type="project" value="TreeGrafter"/>
</dbReference>
<dbReference type="PANTHER" id="PTHR24324:SF5">
    <property type="entry name" value="HEMATOPOIETICALLY-EXPRESSED HOMEOBOX PROTEIN HHEX"/>
    <property type="match status" value="1"/>
</dbReference>
<evidence type="ECO:0000259" key="8">
    <source>
        <dbReference type="PROSITE" id="PS50071"/>
    </source>
</evidence>
<dbReference type="InterPro" id="IPR000047">
    <property type="entry name" value="HTH_motif"/>
</dbReference>
<evidence type="ECO:0000313" key="10">
    <source>
        <dbReference type="Proteomes" id="UP000053257"/>
    </source>
</evidence>
<comment type="subcellular location">
    <subcellularLocation>
        <location evidence="1 5 6">Nucleus</location>
    </subcellularLocation>
</comment>
<dbReference type="OrthoDB" id="6159439at2759"/>
<feature type="compositionally biased region" description="Low complexity" evidence="7">
    <location>
        <begin position="34"/>
        <end position="55"/>
    </location>
</feature>
<feature type="region of interest" description="Disordered" evidence="7">
    <location>
        <begin position="427"/>
        <end position="467"/>
    </location>
</feature>
<dbReference type="SMART" id="SM00389">
    <property type="entry name" value="HOX"/>
    <property type="match status" value="1"/>
</dbReference>
<proteinExistence type="predicted"/>
<dbReference type="Gene3D" id="1.10.10.60">
    <property type="entry name" value="Homeodomain-like"/>
    <property type="match status" value="1"/>
</dbReference>
<feature type="domain" description="Homeobox" evidence="8">
    <location>
        <begin position="67"/>
        <end position="127"/>
    </location>
</feature>
<evidence type="ECO:0000256" key="7">
    <source>
        <dbReference type="SAM" id="MobiDB-lite"/>
    </source>
</evidence>
<dbReference type="HOGENOM" id="CLU_566329_0_0_1"/>
<dbReference type="PROSITE" id="PS50071">
    <property type="entry name" value="HOMEOBOX_2"/>
    <property type="match status" value="1"/>
</dbReference>
<evidence type="ECO:0000256" key="4">
    <source>
        <dbReference type="ARBA" id="ARBA00023242"/>
    </source>
</evidence>
<dbReference type="InterPro" id="IPR057939">
    <property type="entry name" value="TRF2_HOY1_PH"/>
</dbReference>
<feature type="region of interest" description="Disordered" evidence="7">
    <location>
        <begin position="1"/>
        <end position="77"/>
    </location>
</feature>
<protein>
    <recommendedName>
        <fullName evidence="8">Homeobox domain-containing protein</fullName>
    </recommendedName>
</protein>
<evidence type="ECO:0000313" key="9">
    <source>
        <dbReference type="EMBL" id="KIP11000.1"/>
    </source>
</evidence>
<accession>A0A0C3SEV6</accession>
<dbReference type="GO" id="GO:0005634">
    <property type="term" value="C:nucleus"/>
    <property type="evidence" value="ECO:0007669"/>
    <property type="project" value="UniProtKB-SubCell"/>
</dbReference>
<dbReference type="PANTHER" id="PTHR24324">
    <property type="entry name" value="HOMEOBOX PROTEIN HHEX"/>
    <property type="match status" value="1"/>
</dbReference>
<dbReference type="AlphaFoldDB" id="A0A0C3SEV6"/>
<dbReference type="InterPro" id="IPR009057">
    <property type="entry name" value="Homeodomain-like_sf"/>
</dbReference>
<keyword evidence="10" id="KW-1185">Reference proteome</keyword>
<dbReference type="Pfam" id="PF00046">
    <property type="entry name" value="Homeodomain"/>
    <property type="match status" value="1"/>
</dbReference>
<feature type="DNA-binding region" description="Homeobox" evidence="5">
    <location>
        <begin position="69"/>
        <end position="128"/>
    </location>
</feature>
<dbReference type="Proteomes" id="UP000053257">
    <property type="component" value="Unassembled WGS sequence"/>
</dbReference>
<sequence>MTDPPADAKSGPKQESPPPHGGDPAATASHAPVTSPSSYTSSPGSSPSGTPSTKSLPEETPPPAPEPRERRKRSRVSPEQLIVLEAIFAADRCPTAVRRKEISEQLGMNERQTQIWFQNRRAKAKQADSGKVLSKAKQSSSSPTSPAAPSPLHQIPRYPSQDLDLQKRIHEDDPVIVIPCTELSIGSWTRMASDKKGKQHDLLAYVCEARRRLTWYVHYHEDDVEHSVKMDISFDSVSDIKLTQATADTAQASLYLSQPPAFYMEVRSPDASRIWMLCGDWTANQQATQIMRHELCGAYAPLTYLWKRIHSERRVSRPSAFRAHAPTPSIAIPPPPAHDFLSPPHAFSHGFIGQQQQQQQQAMFGGFGSYPPATYSRLQHTGLATAPLESLSPVLGLRGGSSGSPSFAYAYTSRLSEPMPLQPWRGFGSAGAHGQTHAQFLGEPPPPNNRRLSSPGGEGEQQVVAPVPETPIDIGAFWMNVG</sequence>
<feature type="region of interest" description="Disordered" evidence="7">
    <location>
        <begin position="119"/>
        <end position="158"/>
    </location>
</feature>
<feature type="compositionally biased region" description="Low complexity" evidence="7">
    <location>
        <begin position="135"/>
        <end position="151"/>
    </location>
</feature>